<proteinExistence type="predicted"/>
<feature type="transmembrane region" description="Helical" evidence="1">
    <location>
        <begin position="168"/>
        <end position="190"/>
    </location>
</feature>
<feature type="transmembrane region" description="Helical" evidence="1">
    <location>
        <begin position="89"/>
        <end position="115"/>
    </location>
</feature>
<feature type="transmembrane region" description="Helical" evidence="1">
    <location>
        <begin position="44"/>
        <end position="68"/>
    </location>
</feature>
<name>A0A2A4Z9Z8_9PROT</name>
<gene>
    <name evidence="2" type="ORF">COB13_00455</name>
</gene>
<sequence>MRWFTDRFYREGAGISKDEPKKRGLALLWQVIRREFWELFKLNFFIIIFSLPLITIPAAYAAATAISVKMVEDENVYLWRDFIDNFRRLFWRASLAGFGFAAAITLGVYACYIYAQLILEQMIYIVPLMLSVAVSILITLICAQYYVGLARFDLSIFELLKSSALSILARPIPALAGLVAVLSLWLAHIVFYPISIFMPAIFLFSFGALLMTFALRNNTHFVFGHSTLEGEQRRGADNFANVQKAHKHKRETITCEI</sequence>
<evidence type="ECO:0008006" key="3">
    <source>
        <dbReference type="Google" id="ProtNLM"/>
    </source>
</evidence>
<organism evidence="2">
    <name type="scientific">OCS116 cluster bacterium</name>
    <dbReference type="NCBI Taxonomy" id="2030921"/>
    <lineage>
        <taxon>Bacteria</taxon>
        <taxon>Pseudomonadati</taxon>
        <taxon>Pseudomonadota</taxon>
        <taxon>Alphaproteobacteria</taxon>
        <taxon>OCS116 cluster</taxon>
    </lineage>
</organism>
<keyword evidence="1" id="KW-1133">Transmembrane helix</keyword>
<comment type="caution">
    <text evidence="2">The sequence shown here is derived from an EMBL/GenBank/DDBJ whole genome shotgun (WGS) entry which is preliminary data.</text>
</comment>
<feature type="transmembrane region" description="Helical" evidence="1">
    <location>
        <begin position="121"/>
        <end position="147"/>
    </location>
</feature>
<feature type="transmembrane region" description="Helical" evidence="1">
    <location>
        <begin position="196"/>
        <end position="215"/>
    </location>
</feature>
<reference key="1">
    <citation type="submission" date="2017-08" db="EMBL/GenBank/DDBJ databases">
        <title>A dynamic microbial community with high functional redundancy inhabits the cold, oxic subseafloor aquifer.</title>
        <authorList>
            <person name="Tully B.J."/>
            <person name="Wheat C.G."/>
            <person name="Glazer B.T."/>
            <person name="Huber J.A."/>
        </authorList>
    </citation>
    <scope>NUCLEOTIDE SEQUENCE [LARGE SCALE GENOMIC DNA]</scope>
</reference>
<dbReference type="Pfam" id="PF04854">
    <property type="entry name" value="DUF624"/>
    <property type="match status" value="1"/>
</dbReference>
<accession>A0A2A4Z9Z8</accession>
<evidence type="ECO:0000256" key="1">
    <source>
        <dbReference type="SAM" id="Phobius"/>
    </source>
</evidence>
<keyword evidence="1" id="KW-0812">Transmembrane</keyword>
<protein>
    <recommendedName>
        <fullName evidence="3">DUF624 domain-containing protein</fullName>
    </recommendedName>
</protein>
<reference evidence="2" key="2">
    <citation type="journal article" date="2018" name="ISME J.">
        <title>A dynamic microbial community with high functional redundancy inhabits the cold, oxic subseafloor aquifer.</title>
        <authorList>
            <person name="Tully B.J."/>
            <person name="Wheat C.G."/>
            <person name="Glazer B.T."/>
            <person name="Huber J.A."/>
        </authorList>
    </citation>
    <scope>NUCLEOTIDE SEQUENCE</scope>
    <source>
        <strain evidence="2">NORP83</strain>
    </source>
</reference>
<evidence type="ECO:0000313" key="2">
    <source>
        <dbReference type="EMBL" id="PCJ03741.1"/>
    </source>
</evidence>
<dbReference type="EMBL" id="NVUS01000001">
    <property type="protein sequence ID" value="PCJ03741.1"/>
    <property type="molecule type" value="Genomic_DNA"/>
</dbReference>
<dbReference type="AlphaFoldDB" id="A0A2A4Z9Z8"/>
<dbReference type="InterPro" id="IPR006938">
    <property type="entry name" value="DUF624"/>
</dbReference>
<keyword evidence="1" id="KW-0472">Membrane</keyword>